<dbReference type="AlphaFoldDB" id="A0A183LPS3"/>
<dbReference type="Proteomes" id="UP000277204">
    <property type="component" value="Unassembled WGS sequence"/>
</dbReference>
<name>A0A183LPS3_9TREM</name>
<keyword evidence="2" id="KW-1185">Reference proteome</keyword>
<evidence type="ECO:0000313" key="2">
    <source>
        <dbReference type="Proteomes" id="UP000277204"/>
    </source>
</evidence>
<reference evidence="1 2" key="1">
    <citation type="submission" date="2018-11" db="EMBL/GenBank/DDBJ databases">
        <authorList>
            <consortium name="Pathogen Informatics"/>
        </authorList>
    </citation>
    <scope>NUCLEOTIDE SEQUENCE [LARGE SCALE GENOMIC DNA]</scope>
    <source>
        <strain evidence="1 2">Zambia</strain>
    </source>
</reference>
<organism evidence="1 2">
    <name type="scientific">Schistosoma margrebowiei</name>
    <dbReference type="NCBI Taxonomy" id="48269"/>
    <lineage>
        <taxon>Eukaryota</taxon>
        <taxon>Metazoa</taxon>
        <taxon>Spiralia</taxon>
        <taxon>Lophotrochozoa</taxon>
        <taxon>Platyhelminthes</taxon>
        <taxon>Trematoda</taxon>
        <taxon>Digenea</taxon>
        <taxon>Strigeidida</taxon>
        <taxon>Schistosomatoidea</taxon>
        <taxon>Schistosomatidae</taxon>
        <taxon>Schistosoma</taxon>
    </lineage>
</organism>
<proteinExistence type="predicted"/>
<protein>
    <submittedName>
        <fullName evidence="1">Uncharacterized protein</fullName>
    </submittedName>
</protein>
<gene>
    <name evidence="1" type="ORF">SMRZ_LOCUS5798</name>
</gene>
<accession>A0A183LPS3</accession>
<evidence type="ECO:0000313" key="1">
    <source>
        <dbReference type="EMBL" id="VDO67884.1"/>
    </source>
</evidence>
<sequence>MVVGDSQQETLNPYIIQNVEDSTTNIRENEKILQAKIGGTKYIHRPGAQTEAGGLLRELHPEPLALRSDPQGNGAS</sequence>
<dbReference type="EMBL" id="UZAI01002064">
    <property type="protein sequence ID" value="VDO67884.1"/>
    <property type="molecule type" value="Genomic_DNA"/>
</dbReference>